<keyword evidence="4" id="KW-0328">Glycosyltransferase</keyword>
<evidence type="ECO:0000256" key="9">
    <source>
        <dbReference type="ARBA" id="ARBA00023970"/>
    </source>
</evidence>
<comment type="catalytic activity">
    <reaction evidence="9">
        <text>guanosine + phosphate = alpha-D-ribose 1-phosphate + guanine</text>
        <dbReference type="Rhea" id="RHEA:13233"/>
        <dbReference type="ChEBI" id="CHEBI:16235"/>
        <dbReference type="ChEBI" id="CHEBI:16750"/>
        <dbReference type="ChEBI" id="CHEBI:43474"/>
        <dbReference type="ChEBI" id="CHEBI:57720"/>
        <dbReference type="EC" id="2.4.2.1"/>
    </reaction>
</comment>
<evidence type="ECO:0000313" key="12">
    <source>
        <dbReference type="EMBL" id="GFO46751.1"/>
    </source>
</evidence>
<dbReference type="Gene3D" id="3.40.50.1580">
    <property type="entry name" value="Nucleoside phosphorylase domain"/>
    <property type="match status" value="1"/>
</dbReference>
<gene>
    <name evidence="12" type="ORF">PoB_007325600</name>
</gene>
<reference evidence="12 13" key="1">
    <citation type="journal article" date="2021" name="Elife">
        <title>Chloroplast acquisition without the gene transfer in kleptoplastic sea slugs, Plakobranchus ocellatus.</title>
        <authorList>
            <person name="Maeda T."/>
            <person name="Takahashi S."/>
            <person name="Yoshida T."/>
            <person name="Shimamura S."/>
            <person name="Takaki Y."/>
            <person name="Nagai Y."/>
            <person name="Toyoda A."/>
            <person name="Suzuki Y."/>
            <person name="Arimoto A."/>
            <person name="Ishii H."/>
            <person name="Satoh N."/>
            <person name="Nishiyama T."/>
            <person name="Hasebe M."/>
            <person name="Maruyama T."/>
            <person name="Minagawa J."/>
            <person name="Obokata J."/>
            <person name="Shigenobu S."/>
        </authorList>
    </citation>
    <scope>NUCLEOTIDE SEQUENCE [LARGE SCALE GENOMIC DNA]</scope>
</reference>
<dbReference type="EC" id="2.4.2.1" evidence="3"/>
<evidence type="ECO:0000313" key="13">
    <source>
        <dbReference type="Proteomes" id="UP000735302"/>
    </source>
</evidence>
<dbReference type="GO" id="GO:0004731">
    <property type="term" value="F:purine-nucleoside phosphorylase activity"/>
    <property type="evidence" value="ECO:0007669"/>
    <property type="project" value="UniProtKB-EC"/>
</dbReference>
<dbReference type="InterPro" id="IPR011268">
    <property type="entry name" value="Purine_phosphorylase"/>
</dbReference>
<keyword evidence="13" id="KW-1185">Reference proteome</keyword>
<keyword evidence="5" id="KW-0808">Transferase</keyword>
<evidence type="ECO:0000256" key="8">
    <source>
        <dbReference type="ARBA" id="ARBA00023950"/>
    </source>
</evidence>
<dbReference type="InterPro" id="IPR035994">
    <property type="entry name" value="Nucleoside_phosphorylase_sf"/>
</dbReference>
<dbReference type="Proteomes" id="UP000735302">
    <property type="component" value="Unassembled WGS sequence"/>
</dbReference>
<proteinExistence type="inferred from homology"/>
<evidence type="ECO:0000256" key="2">
    <source>
        <dbReference type="ARBA" id="ARBA00006751"/>
    </source>
</evidence>
<evidence type="ECO:0000256" key="4">
    <source>
        <dbReference type="ARBA" id="ARBA00022676"/>
    </source>
</evidence>
<comment type="pathway">
    <text evidence="1">Purine metabolism; purine nucleoside salvage.</text>
</comment>
<organism evidence="12 13">
    <name type="scientific">Plakobranchus ocellatus</name>
    <dbReference type="NCBI Taxonomy" id="259542"/>
    <lineage>
        <taxon>Eukaryota</taxon>
        <taxon>Metazoa</taxon>
        <taxon>Spiralia</taxon>
        <taxon>Lophotrochozoa</taxon>
        <taxon>Mollusca</taxon>
        <taxon>Gastropoda</taxon>
        <taxon>Heterobranchia</taxon>
        <taxon>Euthyneura</taxon>
        <taxon>Panpulmonata</taxon>
        <taxon>Sacoglossa</taxon>
        <taxon>Placobranchoidea</taxon>
        <taxon>Plakobranchidae</taxon>
        <taxon>Plakobranchus</taxon>
    </lineage>
</organism>
<dbReference type="PANTHER" id="PTHR11904:SF9">
    <property type="entry name" value="PURINE NUCLEOSIDE PHOSPHORYLASE-RELATED"/>
    <property type="match status" value="1"/>
</dbReference>
<comment type="caution">
    <text evidence="12">The sequence shown here is derived from an EMBL/GenBank/DDBJ whole genome shotgun (WGS) entry which is preliminary data.</text>
</comment>
<comment type="similarity">
    <text evidence="2">Belongs to the PNP/MTAP phosphorylase family.</text>
</comment>
<evidence type="ECO:0000256" key="10">
    <source>
        <dbReference type="ARBA" id="ARBA00031036"/>
    </source>
</evidence>
<dbReference type="AlphaFoldDB" id="A0AAV4DS74"/>
<dbReference type="SUPFAM" id="SSF53167">
    <property type="entry name" value="Purine and uridine phosphorylases"/>
    <property type="match status" value="1"/>
</dbReference>
<dbReference type="GO" id="GO:0009116">
    <property type="term" value="P:nucleoside metabolic process"/>
    <property type="evidence" value="ECO:0007669"/>
    <property type="project" value="InterPro"/>
</dbReference>
<protein>
    <recommendedName>
        <fullName evidence="3">purine-nucleoside phosphorylase</fullName>
        <ecNumber evidence="3">2.4.2.1</ecNumber>
    </recommendedName>
    <alternativeName>
        <fullName evidence="10">Inosine-guanosine phosphorylase</fullName>
    </alternativeName>
</protein>
<dbReference type="PANTHER" id="PTHR11904">
    <property type="entry name" value="METHYLTHIOADENOSINE/PURINE NUCLEOSIDE PHOSPHORYLASE"/>
    <property type="match status" value="1"/>
</dbReference>
<dbReference type="GO" id="GO:0005737">
    <property type="term" value="C:cytoplasm"/>
    <property type="evidence" value="ECO:0007669"/>
    <property type="project" value="TreeGrafter"/>
</dbReference>
<comment type="catalytic activity">
    <reaction evidence="8">
        <text>2'-deoxyinosine + phosphate = 2-deoxy-alpha-D-ribose 1-phosphate + hypoxanthine</text>
        <dbReference type="Rhea" id="RHEA:27750"/>
        <dbReference type="ChEBI" id="CHEBI:17368"/>
        <dbReference type="ChEBI" id="CHEBI:28997"/>
        <dbReference type="ChEBI" id="CHEBI:43474"/>
        <dbReference type="ChEBI" id="CHEBI:57259"/>
        <dbReference type="EC" id="2.4.2.1"/>
    </reaction>
</comment>
<name>A0AAV4DS74_9GAST</name>
<evidence type="ECO:0000256" key="6">
    <source>
        <dbReference type="ARBA" id="ARBA00023918"/>
    </source>
</evidence>
<comment type="catalytic activity">
    <reaction evidence="6">
        <text>inosine + phosphate = alpha-D-ribose 1-phosphate + hypoxanthine</text>
        <dbReference type="Rhea" id="RHEA:27646"/>
        <dbReference type="ChEBI" id="CHEBI:17368"/>
        <dbReference type="ChEBI" id="CHEBI:17596"/>
        <dbReference type="ChEBI" id="CHEBI:43474"/>
        <dbReference type="ChEBI" id="CHEBI:57720"/>
        <dbReference type="EC" id="2.4.2.1"/>
    </reaction>
</comment>
<feature type="domain" description="Nucleoside phosphorylase" evidence="11">
    <location>
        <begin position="1"/>
        <end position="62"/>
    </location>
</feature>
<dbReference type="InterPro" id="IPR000845">
    <property type="entry name" value="Nucleoside_phosphorylase_d"/>
</dbReference>
<accession>A0AAV4DS74</accession>
<dbReference type="EMBL" id="BLXT01008205">
    <property type="protein sequence ID" value="GFO46751.1"/>
    <property type="molecule type" value="Genomic_DNA"/>
</dbReference>
<evidence type="ECO:0000256" key="7">
    <source>
        <dbReference type="ARBA" id="ARBA00023929"/>
    </source>
</evidence>
<comment type="catalytic activity">
    <reaction evidence="7">
        <text>2'-deoxyguanosine + phosphate = 2-deoxy-alpha-D-ribose 1-phosphate + guanine</text>
        <dbReference type="Rhea" id="RHEA:27738"/>
        <dbReference type="ChEBI" id="CHEBI:16235"/>
        <dbReference type="ChEBI" id="CHEBI:17172"/>
        <dbReference type="ChEBI" id="CHEBI:43474"/>
        <dbReference type="ChEBI" id="CHEBI:57259"/>
        <dbReference type="EC" id="2.4.2.1"/>
    </reaction>
</comment>
<evidence type="ECO:0000256" key="1">
    <source>
        <dbReference type="ARBA" id="ARBA00005058"/>
    </source>
</evidence>
<evidence type="ECO:0000259" key="11">
    <source>
        <dbReference type="Pfam" id="PF01048"/>
    </source>
</evidence>
<evidence type="ECO:0000256" key="3">
    <source>
        <dbReference type="ARBA" id="ARBA00011886"/>
    </source>
</evidence>
<dbReference type="Pfam" id="PF01048">
    <property type="entry name" value="PNP_UDP_1"/>
    <property type="match status" value="1"/>
</dbReference>
<evidence type="ECO:0000256" key="5">
    <source>
        <dbReference type="ARBA" id="ARBA00022679"/>
    </source>
</evidence>
<sequence length="66" mass="7301">MSTIPEVLVANHCGMRVFGMSLITNMVVLEYDSDVKANHQEVLETGEKRGKDVQQLIAALVEKLSL</sequence>